<keyword evidence="2" id="KW-1185">Reference proteome</keyword>
<protein>
    <submittedName>
        <fullName evidence="1">Uncharacterized protein</fullName>
    </submittedName>
</protein>
<evidence type="ECO:0000313" key="2">
    <source>
        <dbReference type="Proteomes" id="UP000188605"/>
    </source>
</evidence>
<dbReference type="EMBL" id="LJDB01000064">
    <property type="protein sequence ID" value="ONI39489.1"/>
    <property type="molecule type" value="Genomic_DNA"/>
</dbReference>
<organism evidence="1 2">
    <name type="scientific">Candidatus Epulonipiscium fishelsonii</name>
    <dbReference type="NCBI Taxonomy" id="77094"/>
    <lineage>
        <taxon>Bacteria</taxon>
        <taxon>Bacillati</taxon>
        <taxon>Bacillota</taxon>
        <taxon>Clostridia</taxon>
        <taxon>Lachnospirales</taxon>
        <taxon>Lachnospiraceae</taxon>
        <taxon>Candidatus Epulonipiscium</taxon>
    </lineage>
</organism>
<name>A0ACC8XAZ2_9FIRM</name>
<reference evidence="1" key="1">
    <citation type="submission" date="2016-08" db="EMBL/GenBank/DDBJ databases">
        <authorList>
            <person name="Ngugi D.K."/>
            <person name="Miyake S."/>
            <person name="Stingl U."/>
        </authorList>
    </citation>
    <scope>NUCLEOTIDE SEQUENCE</scope>
    <source>
        <strain evidence="1">SCG-B11WGA-EpuloA1</strain>
    </source>
</reference>
<dbReference type="Proteomes" id="UP000188605">
    <property type="component" value="Unassembled WGS sequence"/>
</dbReference>
<accession>A0ACC8XAZ2</accession>
<evidence type="ECO:0000313" key="1">
    <source>
        <dbReference type="EMBL" id="ONI39489.1"/>
    </source>
</evidence>
<comment type="caution">
    <text evidence="1">The sequence shown here is derived from an EMBL/GenBank/DDBJ whole genome shotgun (WGS) entry which is preliminary data.</text>
</comment>
<sequence>MSKSLETELVNIGNKKIEGDIYPEASAIYQTSSFVLKDLDELYQKYDDEDFTYSRLSNPNRSQLGDVMSFLEKGNRSLIFSSGMGAITTALFTVLKSGDHAICNSKLYGETTILLKEILNEYGIESDFIDFDNTEEVRNKIKPNTKLLYTEIISNPLTSVVDIIQIVKLAKEHNLRVIVDNTFTTPFLISPLEYGVDIVINSLTKSLNGHFDVTAGSLTMKNEDLFKRAEKLLVLFGAILDPNSAWLTLRGIRTANLRIEKQNQNAIKIAQALSEHPKVTKVFHPSLLSHPQHDLAKRILAEGNFGAIVSFEIDDSYEVMNSLIKNFKLIKYANTLGGYKTTVSHPCSSSHYGVEDAERRKVGIHNGILRISCGIENAKDLIDDLTQAIDCL</sequence>
<gene>
    <name evidence="1" type="ORF">AN396_08790</name>
</gene>
<proteinExistence type="predicted"/>